<evidence type="ECO:0000313" key="2">
    <source>
        <dbReference type="EMBL" id="CAD2217825.1"/>
    </source>
</evidence>
<feature type="compositionally biased region" description="Polar residues" evidence="1">
    <location>
        <begin position="555"/>
        <end position="564"/>
    </location>
</feature>
<feature type="region of interest" description="Disordered" evidence="1">
    <location>
        <begin position="53"/>
        <end position="78"/>
    </location>
</feature>
<dbReference type="AlphaFoldDB" id="A0A7G2CER4"/>
<gene>
    <name evidence="2" type="ORF">ADEAN_000530800</name>
</gene>
<accession>A0A7G2CER4</accession>
<dbReference type="EMBL" id="LR877153">
    <property type="protein sequence ID" value="CAD2217825.1"/>
    <property type="molecule type" value="Genomic_DNA"/>
</dbReference>
<dbReference type="VEuPathDB" id="TriTrypDB:ADEAN_000530800"/>
<protein>
    <submittedName>
        <fullName evidence="2">Uncharacterized protein</fullName>
    </submittedName>
</protein>
<name>A0A7G2CER4_9TRYP</name>
<feature type="region of interest" description="Disordered" evidence="1">
    <location>
        <begin position="551"/>
        <end position="570"/>
    </location>
</feature>
<feature type="compositionally biased region" description="Pro residues" evidence="1">
    <location>
        <begin position="53"/>
        <end position="63"/>
    </location>
</feature>
<feature type="compositionally biased region" description="Low complexity" evidence="1">
    <location>
        <begin position="64"/>
        <end position="73"/>
    </location>
</feature>
<evidence type="ECO:0000256" key="1">
    <source>
        <dbReference type="SAM" id="MobiDB-lite"/>
    </source>
</evidence>
<organism evidence="2 3">
    <name type="scientific">Angomonas deanei</name>
    <dbReference type="NCBI Taxonomy" id="59799"/>
    <lineage>
        <taxon>Eukaryota</taxon>
        <taxon>Discoba</taxon>
        <taxon>Euglenozoa</taxon>
        <taxon>Kinetoplastea</taxon>
        <taxon>Metakinetoplastina</taxon>
        <taxon>Trypanosomatida</taxon>
        <taxon>Trypanosomatidae</taxon>
        <taxon>Strigomonadinae</taxon>
        <taxon>Angomonas</taxon>
    </lineage>
</organism>
<evidence type="ECO:0000313" key="3">
    <source>
        <dbReference type="Proteomes" id="UP000515908"/>
    </source>
</evidence>
<reference evidence="2 3" key="1">
    <citation type="submission" date="2020-08" db="EMBL/GenBank/DDBJ databases">
        <authorList>
            <person name="Newling K."/>
            <person name="Davey J."/>
            <person name="Forrester S."/>
        </authorList>
    </citation>
    <scope>NUCLEOTIDE SEQUENCE [LARGE SCALE GENOMIC DNA]</scope>
    <source>
        <strain evidence="3">Crithidia deanei Carvalho (ATCC PRA-265)</strain>
    </source>
</reference>
<sequence length="846" mass="93434">MHSDIPEMCFSYINSNTQLQVDLALFLSSLNLNSACDKMGNMQGSAVSFYLPPPSADGHPPAPHTHSTPSAPAMTGPAGGSGTAVQLIVPVKLDAFSVVNFSPVLGHVLLLFPDELFSTSLGWAVTQWFHTCVTNPNSVPHSVANEFQQMDESLLQAVRRESFSVKVNLLVLHVPNLFGVLLSQEGDRLNRIRKEFKGSLTTKGIHDSSNLSISPIRCASVRSVDTVCSADYLTNLDDVPLAFTESAKNVLFLATVQEVYFRSRDAACPEPWIVVQSLELGSKKSFSRYVHLGALPPQLCQEHIVVGNLLEIQGALLVQVEEETARRASGFNGTYVQAHSLRPVIRVASLLQEAKRLSISDGNERKPHYEPWQMEEMETEFTVRLWNGVRLFMGMRRREGGLEPLLFSHASTDVVVSVLVTLLSAQSTDEAGVSMLAIDELGTLQAALKELSVFVPAALLTFPSPVVHTARKDFFLPSYYTMKGKRADTAGSDGKRICLPPSFKERISGGAVNHANYRTLCVERVELMQADTLKVLQELFRVSQSHTAEGDGTDLFQSSSSTPKNVVKREGGQSVPFCGTSSAIFTLKNAPRIHQPHLFEFSQRVELLVNPSYDALEYQESCIALTRSPEFQGVALTQKEHWASILQNALALPWSGRFSPTGKHPPSPWLYLPPVLTENCKQLINSYFVVAKQTFKETLDPSTMITLVKITCSHASLRTRMAYFALQHERLDARHVCRDKPPETALIDAVVAIGLVDSTLHFFSGNTLLGCCVFEVLQNGYFGGPVSVDNPETLVQSFMGSMLRRTDWRPHPPPETKSQIQFSILDLVSDLQAHFNQTLQESFTEC</sequence>
<dbReference type="Proteomes" id="UP000515908">
    <property type="component" value="Chromosome 09"/>
</dbReference>
<keyword evidence="3" id="KW-1185">Reference proteome</keyword>
<proteinExistence type="predicted"/>